<evidence type="ECO:0000313" key="2">
    <source>
        <dbReference type="Proteomes" id="UP001055658"/>
    </source>
</evidence>
<dbReference type="Proteomes" id="UP001055658">
    <property type="component" value="Chromosome"/>
</dbReference>
<organism evidence="1 2">
    <name type="scientific">Microbulbifer variabilis</name>
    <dbReference type="NCBI Taxonomy" id="266805"/>
    <lineage>
        <taxon>Bacteria</taxon>
        <taxon>Pseudomonadati</taxon>
        <taxon>Pseudomonadota</taxon>
        <taxon>Gammaproteobacteria</taxon>
        <taxon>Cellvibrionales</taxon>
        <taxon>Microbulbiferaceae</taxon>
        <taxon>Microbulbifer</taxon>
    </lineage>
</organism>
<sequence length="139" mass="16293">MTVPLEYEKASENFFEYLVDARDIAGLWSTHVTYTMTQGVFHVFRRRISTSDAIAFSNILPVCLRSLFVADWDVNEEKKDFDSEEEMTREVRLLREEHNFSTVTAIKDVAKAVRKHVNEEVFDELLLKLPDGAFEFWRP</sequence>
<dbReference type="InterPro" id="IPR018727">
    <property type="entry name" value="DUF2267"/>
</dbReference>
<dbReference type="InterPro" id="IPR038282">
    <property type="entry name" value="DUF2267_sf"/>
</dbReference>
<reference evidence="1" key="1">
    <citation type="submission" date="2022-02" db="EMBL/GenBank/DDBJ databases">
        <title>Coral-associated bacteria.</title>
        <authorList>
            <person name="Tang K."/>
            <person name="Wang X."/>
        </authorList>
    </citation>
    <scope>NUCLEOTIDE SEQUENCE</scope>
    <source>
        <strain evidence="1">SCSIO 43006</strain>
    </source>
</reference>
<keyword evidence="2" id="KW-1185">Reference proteome</keyword>
<dbReference type="Pfam" id="PF10025">
    <property type="entry name" value="DUF2267"/>
    <property type="match status" value="1"/>
</dbReference>
<dbReference type="RefSeq" id="WP_252082189.1">
    <property type="nucleotide sequence ID" value="NZ_CP092418.1"/>
</dbReference>
<protein>
    <submittedName>
        <fullName evidence="1">DUF2267 domain-containing protein</fullName>
    </submittedName>
</protein>
<evidence type="ECO:0000313" key="1">
    <source>
        <dbReference type="EMBL" id="USD20100.1"/>
    </source>
</evidence>
<dbReference type="Gene3D" id="1.10.490.110">
    <property type="entry name" value="Uncharacterized conserved protein DUF2267"/>
    <property type="match status" value="1"/>
</dbReference>
<gene>
    <name evidence="1" type="ORF">MJO52_13535</name>
</gene>
<proteinExistence type="predicted"/>
<dbReference type="EMBL" id="CP092418">
    <property type="protein sequence ID" value="USD20100.1"/>
    <property type="molecule type" value="Genomic_DNA"/>
</dbReference>
<name>A0ABY4VB61_9GAMM</name>
<accession>A0ABY4VB61</accession>